<accession>A0ABR4CJ73</accession>
<feature type="compositionally biased region" description="Basic residues" evidence="1">
    <location>
        <begin position="162"/>
        <end position="172"/>
    </location>
</feature>
<feature type="compositionally biased region" description="Polar residues" evidence="1">
    <location>
        <begin position="191"/>
        <end position="239"/>
    </location>
</feature>
<keyword evidence="3" id="KW-1185">Reference proteome</keyword>
<feature type="compositionally biased region" description="Basic and acidic residues" evidence="1">
    <location>
        <begin position="151"/>
        <end position="161"/>
    </location>
</feature>
<protein>
    <submittedName>
        <fullName evidence="2">Uncharacterized protein</fullName>
    </submittedName>
</protein>
<evidence type="ECO:0000313" key="3">
    <source>
        <dbReference type="Proteomes" id="UP001595075"/>
    </source>
</evidence>
<dbReference type="EMBL" id="JAZHXI010000007">
    <property type="protein sequence ID" value="KAL2070016.1"/>
    <property type="molecule type" value="Genomic_DNA"/>
</dbReference>
<name>A0ABR4CJ73_9HELO</name>
<gene>
    <name evidence="2" type="ORF">VTL71DRAFT_14696</name>
</gene>
<reference evidence="2 3" key="1">
    <citation type="journal article" date="2024" name="Commun. Biol.">
        <title>Comparative genomic analysis of thermophilic fungi reveals convergent evolutionary adaptations and gene losses.</title>
        <authorList>
            <person name="Steindorff A.S."/>
            <person name="Aguilar-Pontes M.V."/>
            <person name="Robinson A.J."/>
            <person name="Andreopoulos B."/>
            <person name="LaButti K."/>
            <person name="Kuo A."/>
            <person name="Mondo S."/>
            <person name="Riley R."/>
            <person name="Otillar R."/>
            <person name="Haridas S."/>
            <person name="Lipzen A."/>
            <person name="Grimwood J."/>
            <person name="Schmutz J."/>
            <person name="Clum A."/>
            <person name="Reid I.D."/>
            <person name="Moisan M.C."/>
            <person name="Butler G."/>
            <person name="Nguyen T.T.M."/>
            <person name="Dewar K."/>
            <person name="Conant G."/>
            <person name="Drula E."/>
            <person name="Henrissat B."/>
            <person name="Hansel C."/>
            <person name="Singer S."/>
            <person name="Hutchinson M.I."/>
            <person name="de Vries R.P."/>
            <person name="Natvig D.O."/>
            <person name="Powell A.J."/>
            <person name="Tsang A."/>
            <person name="Grigoriev I.V."/>
        </authorList>
    </citation>
    <scope>NUCLEOTIDE SEQUENCE [LARGE SCALE GENOMIC DNA]</scope>
    <source>
        <strain evidence="2 3">CBS 494.80</strain>
    </source>
</reference>
<proteinExistence type="predicted"/>
<comment type="caution">
    <text evidence="2">The sequence shown here is derived from an EMBL/GenBank/DDBJ whole genome shotgun (WGS) entry which is preliminary data.</text>
</comment>
<evidence type="ECO:0000313" key="2">
    <source>
        <dbReference type="EMBL" id="KAL2070016.1"/>
    </source>
</evidence>
<feature type="region of interest" description="Disordered" evidence="1">
    <location>
        <begin position="151"/>
        <end position="248"/>
    </location>
</feature>
<dbReference type="Proteomes" id="UP001595075">
    <property type="component" value="Unassembled WGS sequence"/>
</dbReference>
<sequence length="248" mass="28264">MTKCGRSTFASYLVRLEMYFGRGRKSRSDYQIQLPTMAGLAPIAMSQTKDDLLRHLNLPPATYALMAKETEVVYNWLIAHKSHLKENGKRKPPFDWSDIQERAKDDAMTMIAQGGDQYTTYYWDLGSTSGNTPNWVAKWFLYHKFRYRDGRNRSQKSGEKHRDKHGSSKHTHISKEEQSKYSYENEGMTADGSSSQGKPNPASSTSTNQYTYAQYDLGSSSYSTQDSTDNGNNGDNQHGTFYDPVRDI</sequence>
<organism evidence="2 3">
    <name type="scientific">Oculimacula yallundae</name>
    <dbReference type="NCBI Taxonomy" id="86028"/>
    <lineage>
        <taxon>Eukaryota</taxon>
        <taxon>Fungi</taxon>
        <taxon>Dikarya</taxon>
        <taxon>Ascomycota</taxon>
        <taxon>Pezizomycotina</taxon>
        <taxon>Leotiomycetes</taxon>
        <taxon>Helotiales</taxon>
        <taxon>Ploettnerulaceae</taxon>
        <taxon>Oculimacula</taxon>
    </lineage>
</organism>
<evidence type="ECO:0000256" key="1">
    <source>
        <dbReference type="SAM" id="MobiDB-lite"/>
    </source>
</evidence>